<sequence>MDRGANREGQGRLLPTPTKRKITPDIDEQKITPDTDEENRRQGGGCDIPPVAIDD</sequence>
<accession>A0AAV7EPG9</accession>
<dbReference type="AlphaFoldDB" id="A0AAV7EPG9"/>
<evidence type="ECO:0000313" key="3">
    <source>
        <dbReference type="Proteomes" id="UP000825729"/>
    </source>
</evidence>
<evidence type="ECO:0000313" key="2">
    <source>
        <dbReference type="EMBL" id="KAG9449627.1"/>
    </source>
</evidence>
<dbReference type="EMBL" id="JAINDJ010000004">
    <property type="protein sequence ID" value="KAG9449627.1"/>
    <property type="molecule type" value="Genomic_DNA"/>
</dbReference>
<comment type="caution">
    <text evidence="2">The sequence shown here is derived from an EMBL/GenBank/DDBJ whole genome shotgun (WGS) entry which is preliminary data.</text>
</comment>
<keyword evidence="3" id="KW-1185">Reference proteome</keyword>
<proteinExistence type="predicted"/>
<name>A0AAV7EPG9_ARIFI</name>
<feature type="compositionally biased region" description="Basic and acidic residues" evidence="1">
    <location>
        <begin position="1"/>
        <end position="10"/>
    </location>
</feature>
<feature type="region of interest" description="Disordered" evidence="1">
    <location>
        <begin position="1"/>
        <end position="55"/>
    </location>
</feature>
<reference evidence="2 3" key="1">
    <citation type="submission" date="2021-07" db="EMBL/GenBank/DDBJ databases">
        <title>The Aristolochia fimbriata genome: insights into angiosperm evolution, floral development and chemical biosynthesis.</title>
        <authorList>
            <person name="Jiao Y."/>
        </authorList>
    </citation>
    <scope>NUCLEOTIDE SEQUENCE [LARGE SCALE GENOMIC DNA]</scope>
    <source>
        <strain evidence="2">IBCAS-2021</strain>
        <tissue evidence="2">Leaf</tissue>
    </source>
</reference>
<evidence type="ECO:0000256" key="1">
    <source>
        <dbReference type="SAM" id="MobiDB-lite"/>
    </source>
</evidence>
<dbReference type="Proteomes" id="UP000825729">
    <property type="component" value="Unassembled WGS sequence"/>
</dbReference>
<gene>
    <name evidence="2" type="ORF">H6P81_009592</name>
</gene>
<feature type="compositionally biased region" description="Basic and acidic residues" evidence="1">
    <location>
        <begin position="22"/>
        <end position="41"/>
    </location>
</feature>
<organism evidence="2 3">
    <name type="scientific">Aristolochia fimbriata</name>
    <name type="common">White veined hardy Dutchman's pipe vine</name>
    <dbReference type="NCBI Taxonomy" id="158543"/>
    <lineage>
        <taxon>Eukaryota</taxon>
        <taxon>Viridiplantae</taxon>
        <taxon>Streptophyta</taxon>
        <taxon>Embryophyta</taxon>
        <taxon>Tracheophyta</taxon>
        <taxon>Spermatophyta</taxon>
        <taxon>Magnoliopsida</taxon>
        <taxon>Magnoliidae</taxon>
        <taxon>Piperales</taxon>
        <taxon>Aristolochiaceae</taxon>
        <taxon>Aristolochia</taxon>
    </lineage>
</organism>
<protein>
    <submittedName>
        <fullName evidence="2">Uncharacterized protein</fullName>
    </submittedName>
</protein>